<dbReference type="Gene3D" id="3.80.10.10">
    <property type="entry name" value="Ribonuclease Inhibitor"/>
    <property type="match status" value="2"/>
</dbReference>
<dbReference type="AlphaFoldDB" id="A0A1B6MK61"/>
<evidence type="ECO:0000256" key="4">
    <source>
        <dbReference type="ARBA" id="ARBA00023157"/>
    </source>
</evidence>
<organism evidence="10">
    <name type="scientific">Graphocephala atropunctata</name>
    <dbReference type="NCBI Taxonomy" id="36148"/>
    <lineage>
        <taxon>Eukaryota</taxon>
        <taxon>Metazoa</taxon>
        <taxon>Ecdysozoa</taxon>
        <taxon>Arthropoda</taxon>
        <taxon>Hexapoda</taxon>
        <taxon>Insecta</taxon>
        <taxon>Pterygota</taxon>
        <taxon>Neoptera</taxon>
        <taxon>Paraneoptera</taxon>
        <taxon>Hemiptera</taxon>
        <taxon>Auchenorrhyncha</taxon>
        <taxon>Membracoidea</taxon>
        <taxon>Cicadellidae</taxon>
        <taxon>Cicadellinae</taxon>
        <taxon>Cicadellini</taxon>
        <taxon>Graphocephala</taxon>
    </lineage>
</organism>
<dbReference type="PANTHER" id="PTHR45712">
    <property type="entry name" value="AGAP008170-PA"/>
    <property type="match status" value="1"/>
</dbReference>
<dbReference type="PROSITE" id="PS51450">
    <property type="entry name" value="LRR"/>
    <property type="match status" value="5"/>
</dbReference>
<dbReference type="EMBL" id="GEBQ01003676">
    <property type="protein sequence ID" value="JAT36301.1"/>
    <property type="molecule type" value="Transcribed_RNA"/>
</dbReference>
<dbReference type="SMART" id="SM00408">
    <property type="entry name" value="IGc2"/>
    <property type="match status" value="1"/>
</dbReference>
<dbReference type="InterPro" id="IPR001611">
    <property type="entry name" value="Leu-rich_rpt"/>
</dbReference>
<keyword evidence="6" id="KW-0812">Transmembrane</keyword>
<evidence type="ECO:0000256" key="5">
    <source>
        <dbReference type="SAM" id="MobiDB-lite"/>
    </source>
</evidence>
<dbReference type="Gene3D" id="2.60.40.10">
    <property type="entry name" value="Immunoglobulins"/>
    <property type="match status" value="1"/>
</dbReference>
<reference evidence="10" key="1">
    <citation type="submission" date="2015-11" db="EMBL/GenBank/DDBJ databases">
        <title>De novo transcriptome assembly of four potential Pierce s Disease insect vectors from Arizona vineyards.</title>
        <authorList>
            <person name="Tassone E.E."/>
        </authorList>
    </citation>
    <scope>NUCLEOTIDE SEQUENCE</scope>
</reference>
<dbReference type="SMART" id="SM00409">
    <property type="entry name" value="IG"/>
    <property type="match status" value="1"/>
</dbReference>
<keyword evidence="1" id="KW-0433">Leucine-rich repeat</keyword>
<feature type="compositionally biased region" description="Polar residues" evidence="5">
    <location>
        <begin position="865"/>
        <end position="888"/>
    </location>
</feature>
<protein>
    <recommendedName>
        <fullName evidence="8">Ig-like domain-containing protein</fullName>
    </recommendedName>
</protein>
<evidence type="ECO:0000256" key="2">
    <source>
        <dbReference type="ARBA" id="ARBA00022729"/>
    </source>
</evidence>
<dbReference type="SMART" id="SM00369">
    <property type="entry name" value="LRR_TYP"/>
    <property type="match status" value="7"/>
</dbReference>
<dbReference type="SMART" id="SM00365">
    <property type="entry name" value="LRR_SD22"/>
    <property type="match status" value="4"/>
</dbReference>
<feature type="transmembrane region" description="Helical" evidence="6">
    <location>
        <begin position="522"/>
        <end position="542"/>
    </location>
</feature>
<accession>A0A1B6MK61</accession>
<dbReference type="Pfam" id="PF13855">
    <property type="entry name" value="LRR_8"/>
    <property type="match status" value="3"/>
</dbReference>
<evidence type="ECO:0000313" key="10">
    <source>
        <dbReference type="EMBL" id="JAT36301.1"/>
    </source>
</evidence>
<evidence type="ECO:0000256" key="1">
    <source>
        <dbReference type="ARBA" id="ARBA00022614"/>
    </source>
</evidence>
<proteinExistence type="predicted"/>
<dbReference type="SUPFAM" id="SSF52058">
    <property type="entry name" value="L domain-like"/>
    <property type="match status" value="1"/>
</dbReference>
<evidence type="ECO:0000256" key="3">
    <source>
        <dbReference type="ARBA" id="ARBA00022737"/>
    </source>
</evidence>
<keyword evidence="6" id="KW-0472">Membrane</keyword>
<feature type="non-terminal residue" evidence="10">
    <location>
        <position position="1"/>
    </location>
</feature>
<keyword evidence="6" id="KW-1133">Transmembrane helix</keyword>
<feature type="region of interest" description="Disordered" evidence="5">
    <location>
        <begin position="865"/>
        <end position="899"/>
    </location>
</feature>
<dbReference type="EMBL" id="GEBQ01012391">
    <property type="protein sequence ID" value="JAT27586.1"/>
    <property type="molecule type" value="Transcribed_RNA"/>
</dbReference>
<evidence type="ECO:0000259" key="8">
    <source>
        <dbReference type="PROSITE" id="PS50835"/>
    </source>
</evidence>
<dbReference type="PANTHER" id="PTHR45712:SF22">
    <property type="entry name" value="INSULIN-LIKE GROWTH FACTOR-BINDING PROTEIN COMPLEX ACID LABILE SUBUNIT"/>
    <property type="match status" value="1"/>
</dbReference>
<feature type="domain" description="Ig-like" evidence="8">
    <location>
        <begin position="432"/>
        <end position="543"/>
    </location>
</feature>
<dbReference type="InterPro" id="IPR036179">
    <property type="entry name" value="Ig-like_dom_sf"/>
</dbReference>
<dbReference type="InterPro" id="IPR032675">
    <property type="entry name" value="LRR_dom_sf"/>
</dbReference>
<dbReference type="InterPro" id="IPR007110">
    <property type="entry name" value="Ig-like_dom"/>
</dbReference>
<gene>
    <name evidence="10" type="ORF">g.40102</name>
    <name evidence="9" type="ORF">g.40108</name>
</gene>
<keyword evidence="2 7" id="KW-0732">Signal</keyword>
<dbReference type="InterPro" id="IPR003598">
    <property type="entry name" value="Ig_sub2"/>
</dbReference>
<dbReference type="InterPro" id="IPR003599">
    <property type="entry name" value="Ig_sub"/>
</dbReference>
<keyword evidence="3" id="KW-0677">Repeat</keyword>
<keyword evidence="4" id="KW-1015">Disulfide bond</keyword>
<dbReference type="InterPro" id="IPR013783">
    <property type="entry name" value="Ig-like_fold"/>
</dbReference>
<name>A0A1B6MK61_9HEMI</name>
<sequence>RVALLLLCVCACVCEERHTRHSVPKYLTPCPTNCDCIINNHYTETVDITCQNRTNIGIKLPPSISSLSYVNVSTPFIQSSNLVPTSSGGSDMIKVVYRKSGIKGLSKLLFVKLLYLEYIDFSENLISEVPATVFKNLIYLRVLNLTDNKLKTLPPDLLKTQQRFSELYLSKNYLSSIHYEVYSNCSILKVLDLSYNMITRIPEDVSFNPSLVVLLLNNNRLKDIPTRTFSTLNKLEILSLANNEILVISDLFSRLHTLEHLDLTNNGIANLPRESFKGLAHLQVLNISKNPIEFLDSGLLQNNLDLNTIVISETLISNISASLLARLKRLRVFNASHNYRLRTIEDFKFSSTNHLQYIDLSFTNLSVLPRFISHLETVEQLKLEGNLWQCGCKSRWFIEWFSNHPHTVDKTPTCDRAENMIEKLTSLHCEPPSAVNESLALVLEFRSNVSLTCSFNGEPAPSITWVTPSGYIFHYYPDKSSTDNFSSHPRIHLYDLDPVLESRVKLLTNGRLEIQELLRQDAGIYTCIAINPVGNATSHIVVTLDRKTFFHIKIMCIIVGASAVLAVLLCTAVGQLIYWLCRKCGLIEGRSKQLMQQRENIEMYKSQQLKSLRENYTQQVHRIKENCALQVEWIRDSYQGQVKHIRDFKHYGSHQFSSIRDQYYDQMKKVRDYSTNQLGWVRENYVFQRNRIQKFSSHQVLRFRESYKYQQQTLNKILENLPSLYLDNCRGSSCSRSESSVFMENPDAADLADIHGIDVYAKTKLQEMTDPSVLDEGLDEQSIYYTPSELSESPLSPVKDLLLRKRHPEFKLSPGAYSPDSNPLDRPSTSYSAILWLQDSPCRVFHCSQSGIHCSLDENEFQVPRTLQSSTSLPEMPQSTDNDRNITGSVPDGFHETAL</sequence>
<dbReference type="InterPro" id="IPR003591">
    <property type="entry name" value="Leu-rich_rpt_typical-subtyp"/>
</dbReference>
<evidence type="ECO:0000256" key="7">
    <source>
        <dbReference type="SAM" id="SignalP"/>
    </source>
</evidence>
<feature type="transmembrane region" description="Helical" evidence="6">
    <location>
        <begin position="554"/>
        <end position="580"/>
    </location>
</feature>
<feature type="signal peptide" evidence="7">
    <location>
        <begin position="1"/>
        <end position="15"/>
    </location>
</feature>
<dbReference type="InterPro" id="IPR050333">
    <property type="entry name" value="SLRP"/>
</dbReference>
<dbReference type="Pfam" id="PF13927">
    <property type="entry name" value="Ig_3"/>
    <property type="match status" value="1"/>
</dbReference>
<evidence type="ECO:0000256" key="6">
    <source>
        <dbReference type="SAM" id="Phobius"/>
    </source>
</evidence>
<dbReference type="SUPFAM" id="SSF48726">
    <property type="entry name" value="Immunoglobulin"/>
    <property type="match status" value="1"/>
</dbReference>
<evidence type="ECO:0000313" key="9">
    <source>
        <dbReference type="EMBL" id="JAT27586.1"/>
    </source>
</evidence>
<feature type="chain" id="PRO_5011887453" description="Ig-like domain-containing protein" evidence="7">
    <location>
        <begin position="16"/>
        <end position="899"/>
    </location>
</feature>
<dbReference type="PROSITE" id="PS50835">
    <property type="entry name" value="IG_LIKE"/>
    <property type="match status" value="1"/>
</dbReference>